<feature type="region of interest" description="Disordered" evidence="9">
    <location>
        <begin position="245"/>
        <end position="296"/>
    </location>
</feature>
<dbReference type="PANTHER" id="PTHR19139:SF199">
    <property type="entry name" value="MIP17260P"/>
    <property type="match status" value="1"/>
</dbReference>
<evidence type="ECO:0000256" key="2">
    <source>
        <dbReference type="ARBA" id="ARBA00006175"/>
    </source>
</evidence>
<comment type="subcellular location">
    <subcellularLocation>
        <location evidence="1">Cell membrane</location>
        <topology evidence="1">Multi-pass membrane protein</topology>
    </subcellularLocation>
</comment>
<dbReference type="Gene3D" id="1.20.1080.10">
    <property type="entry name" value="Glycerol uptake facilitator protein"/>
    <property type="match status" value="1"/>
</dbReference>
<evidence type="ECO:0000256" key="9">
    <source>
        <dbReference type="SAM" id="MobiDB-lite"/>
    </source>
</evidence>
<evidence type="ECO:0000256" key="7">
    <source>
        <dbReference type="ARBA" id="ARBA00023136"/>
    </source>
</evidence>
<evidence type="ECO:0000313" key="12">
    <source>
        <dbReference type="Proteomes" id="UP000270343"/>
    </source>
</evidence>
<feature type="transmembrane region" description="Helical" evidence="10">
    <location>
        <begin position="45"/>
        <end position="64"/>
    </location>
</feature>
<dbReference type="GO" id="GO:0015250">
    <property type="term" value="F:water channel activity"/>
    <property type="evidence" value="ECO:0007669"/>
    <property type="project" value="TreeGrafter"/>
</dbReference>
<organism evidence="11 12">
    <name type="scientific">Streptomyces klenkii</name>
    <dbReference type="NCBI Taxonomy" id="1420899"/>
    <lineage>
        <taxon>Bacteria</taxon>
        <taxon>Bacillati</taxon>
        <taxon>Actinomycetota</taxon>
        <taxon>Actinomycetes</taxon>
        <taxon>Kitasatosporales</taxon>
        <taxon>Streptomycetaceae</taxon>
        <taxon>Streptomyces</taxon>
    </lineage>
</organism>
<evidence type="ECO:0000256" key="1">
    <source>
        <dbReference type="ARBA" id="ARBA00004651"/>
    </source>
</evidence>
<evidence type="ECO:0000256" key="5">
    <source>
        <dbReference type="ARBA" id="ARBA00022692"/>
    </source>
</evidence>
<reference evidence="11 12" key="1">
    <citation type="journal article" date="2015" name="Antonie Van Leeuwenhoek">
        <title>Streptomyces klenkii sp. nov., isolated from deep marine sediment.</title>
        <authorList>
            <person name="Veyisoglu A."/>
            <person name="Sahin N."/>
        </authorList>
    </citation>
    <scope>NUCLEOTIDE SEQUENCE [LARGE SCALE GENOMIC DNA]</scope>
    <source>
        <strain evidence="11 12">KCTC 29202</strain>
    </source>
</reference>
<comment type="similarity">
    <text evidence="2 8">Belongs to the MIP/aquaporin (TC 1.A.8) family.</text>
</comment>
<keyword evidence="5 8" id="KW-0812">Transmembrane</keyword>
<dbReference type="EMBL" id="RBAM01000011">
    <property type="protein sequence ID" value="RKN65529.1"/>
    <property type="molecule type" value="Genomic_DNA"/>
</dbReference>
<gene>
    <name evidence="11" type="ORF">D7231_24875</name>
</gene>
<dbReference type="Proteomes" id="UP000270343">
    <property type="component" value="Unassembled WGS sequence"/>
</dbReference>
<evidence type="ECO:0000256" key="4">
    <source>
        <dbReference type="ARBA" id="ARBA00022475"/>
    </source>
</evidence>
<keyword evidence="7 10" id="KW-0472">Membrane</keyword>
<evidence type="ECO:0000256" key="10">
    <source>
        <dbReference type="SAM" id="Phobius"/>
    </source>
</evidence>
<dbReference type="PANTHER" id="PTHR19139">
    <property type="entry name" value="AQUAPORIN TRANSPORTER"/>
    <property type="match status" value="1"/>
</dbReference>
<dbReference type="NCBIfam" id="TIGR00861">
    <property type="entry name" value="MIP"/>
    <property type="match status" value="1"/>
</dbReference>
<comment type="caution">
    <text evidence="11">The sequence shown here is derived from an EMBL/GenBank/DDBJ whole genome shotgun (WGS) entry which is preliminary data.</text>
</comment>
<keyword evidence="12" id="KW-1185">Reference proteome</keyword>
<dbReference type="OrthoDB" id="9807293at2"/>
<name>A0A3B0AZ18_9ACTN</name>
<accession>A0A3B0AZ18</accession>
<dbReference type="InterPro" id="IPR034294">
    <property type="entry name" value="Aquaporin_transptr"/>
</dbReference>
<keyword evidence="4" id="KW-1003">Cell membrane</keyword>
<evidence type="ECO:0000256" key="8">
    <source>
        <dbReference type="RuleBase" id="RU000477"/>
    </source>
</evidence>
<keyword evidence="6 10" id="KW-1133">Transmembrane helix</keyword>
<dbReference type="PROSITE" id="PS00221">
    <property type="entry name" value="MIP"/>
    <property type="match status" value="1"/>
</dbReference>
<dbReference type="InterPro" id="IPR000425">
    <property type="entry name" value="MIP"/>
</dbReference>
<dbReference type="InterPro" id="IPR023271">
    <property type="entry name" value="Aquaporin-like"/>
</dbReference>
<feature type="compositionally biased region" description="Acidic residues" evidence="9">
    <location>
        <begin position="270"/>
        <end position="282"/>
    </location>
</feature>
<dbReference type="InterPro" id="IPR022357">
    <property type="entry name" value="MIP_CS"/>
</dbReference>
<sequence>MDVKLGAASLDSVETRTVAAEFLGTLLLVFFAVGSAVLAADYIGVLGIALAFGFVLLALCYALGPVSGCHVNPAVTLGMLLEGRIALRTAIEYWVAQLLGGIVGAALLFLLAKQVPGLRTDGAFGSNGWGRRSAVHLNTGGAFLAEVVLTFLLVFVVLAVTHKIALVGFDGLPIGLALAVIHLVGIPLTGTSVNPARSLGPALFAGGGALSQLWLFIIAPLIGGALAACAHRVTHPPFSPANLADDLALPHYPKGPTTAAHPTEDRPGPQEEESGGGDEGGEGGERPGRPGPSGPA</sequence>
<feature type="transmembrane region" description="Helical" evidence="10">
    <location>
        <begin position="141"/>
        <end position="160"/>
    </location>
</feature>
<dbReference type="Pfam" id="PF00230">
    <property type="entry name" value="MIP"/>
    <property type="match status" value="1"/>
</dbReference>
<evidence type="ECO:0000256" key="3">
    <source>
        <dbReference type="ARBA" id="ARBA00022448"/>
    </source>
</evidence>
<dbReference type="AlphaFoldDB" id="A0A3B0AZ18"/>
<dbReference type="CDD" id="cd00333">
    <property type="entry name" value="MIP"/>
    <property type="match status" value="1"/>
</dbReference>
<feature type="transmembrane region" description="Helical" evidence="10">
    <location>
        <begin position="20"/>
        <end position="38"/>
    </location>
</feature>
<proteinExistence type="inferred from homology"/>
<protein>
    <submittedName>
        <fullName evidence="11">MIP family channel protein</fullName>
    </submittedName>
</protein>
<dbReference type="SUPFAM" id="SSF81338">
    <property type="entry name" value="Aquaporin-like"/>
    <property type="match status" value="1"/>
</dbReference>
<evidence type="ECO:0000256" key="6">
    <source>
        <dbReference type="ARBA" id="ARBA00022989"/>
    </source>
</evidence>
<dbReference type="GO" id="GO:0005886">
    <property type="term" value="C:plasma membrane"/>
    <property type="evidence" value="ECO:0007669"/>
    <property type="project" value="UniProtKB-SubCell"/>
</dbReference>
<feature type="transmembrane region" description="Helical" evidence="10">
    <location>
        <begin position="94"/>
        <end position="112"/>
    </location>
</feature>
<keyword evidence="3 8" id="KW-0813">Transport</keyword>
<dbReference type="PRINTS" id="PR00783">
    <property type="entry name" value="MINTRINSICP"/>
</dbReference>
<evidence type="ECO:0000313" key="11">
    <source>
        <dbReference type="EMBL" id="RKN65529.1"/>
    </source>
</evidence>
<feature type="transmembrane region" description="Helical" evidence="10">
    <location>
        <begin position="172"/>
        <end position="193"/>
    </location>
</feature>